<name>A0A0S2DE70_LYSEN</name>
<proteinExistence type="predicted"/>
<dbReference type="EMBL" id="CP013140">
    <property type="protein sequence ID" value="ALN56876.1"/>
    <property type="molecule type" value="Genomic_DNA"/>
</dbReference>
<reference evidence="1 2" key="1">
    <citation type="submission" date="2015-11" db="EMBL/GenBank/DDBJ databases">
        <title>Genome sequences of Lysobacter enzymogenes strain C3 and Lysobacter antibioticus ATCC 29479.</title>
        <authorList>
            <person name="Kobayashi D.Y."/>
        </authorList>
    </citation>
    <scope>NUCLEOTIDE SEQUENCE [LARGE SCALE GENOMIC DNA]</scope>
    <source>
        <strain evidence="1 2">C3</strain>
    </source>
</reference>
<evidence type="ECO:0000313" key="2">
    <source>
        <dbReference type="Proteomes" id="UP000061569"/>
    </source>
</evidence>
<protein>
    <submittedName>
        <fullName evidence="1">Uncharacterized protein</fullName>
    </submittedName>
</protein>
<dbReference type="PATRIC" id="fig|69.6.peg.1501"/>
<evidence type="ECO:0000313" key="1">
    <source>
        <dbReference type="EMBL" id="ALN56876.1"/>
    </source>
</evidence>
<organism evidence="1 2">
    <name type="scientific">Lysobacter enzymogenes</name>
    <dbReference type="NCBI Taxonomy" id="69"/>
    <lineage>
        <taxon>Bacteria</taxon>
        <taxon>Pseudomonadati</taxon>
        <taxon>Pseudomonadota</taxon>
        <taxon>Gammaproteobacteria</taxon>
        <taxon>Lysobacterales</taxon>
        <taxon>Lysobacteraceae</taxon>
        <taxon>Lysobacter</taxon>
    </lineage>
</organism>
<dbReference type="AlphaFoldDB" id="A0A0S2DE70"/>
<dbReference type="Proteomes" id="UP000061569">
    <property type="component" value="Chromosome"/>
</dbReference>
<dbReference type="STRING" id="69.GLE_1519"/>
<accession>A0A0S2DE70</accession>
<sequence>MGGGERPRGRVAGLRATGAAKRQTRTRADVLFSFCAKSVIWFRLQRPLVLVRLLKPRYVAVCRFAQR</sequence>
<gene>
    <name evidence="1" type="ORF">GLE_1519</name>
</gene>
<dbReference type="KEGG" id="lez:GLE_1519"/>